<sequence>MSERARAGAATLTAYQRWEMASFDPKPPPPVEDNGEAAAAALALELQRVRDAAHAEGMASGHAEGLAIGQRAGYETGYAEGMEIGRAEMRAEAVKLATLAASFSEALLGARDGLADELAQLALDIAQQVVRQHVQLDPGTVLAAARETLAAEPALAGAPQLVVSPADLPVIEAYLQEELDALGWSVRTDPAVERGGCRAQAASGEIDATLPTRWERVAAALGHTSEW</sequence>
<reference evidence="12" key="1">
    <citation type="submission" date="2011-03" db="EMBL/GenBank/DDBJ databases">
        <authorList>
            <person name="Voget S."/>
            <person name="Streit W.R."/>
            <person name="Jaeger K.E."/>
            <person name="Daniel R."/>
        </authorList>
    </citation>
    <scope>NUCLEOTIDE SEQUENCE [LARGE SCALE GENOMIC DNA]</scope>
    <source>
        <strain evidence="12">PG1</strain>
    </source>
</reference>
<dbReference type="Proteomes" id="UP000031838">
    <property type="component" value="Chromosome 1"/>
</dbReference>
<dbReference type="KEGG" id="bgp:BGL_1c35380"/>
<gene>
    <name evidence="11" type="primary">fliH</name>
    <name evidence="11" type="ORF">BGL_1c35380</name>
</gene>
<evidence type="ECO:0000313" key="12">
    <source>
        <dbReference type="Proteomes" id="UP000031838"/>
    </source>
</evidence>
<evidence type="ECO:0000256" key="9">
    <source>
        <dbReference type="ARBA" id="ARBA00023225"/>
    </source>
</evidence>
<accession>A0A0B6RRQ0</accession>
<keyword evidence="12" id="KW-1185">Reference proteome</keyword>
<dbReference type="Pfam" id="PF02108">
    <property type="entry name" value="FliH"/>
    <property type="match status" value="1"/>
</dbReference>
<dbReference type="EMBL" id="CP002580">
    <property type="protein sequence ID" value="AJK48012.1"/>
    <property type="molecule type" value="Genomic_DNA"/>
</dbReference>
<evidence type="ECO:0000256" key="1">
    <source>
        <dbReference type="ARBA" id="ARBA00003041"/>
    </source>
</evidence>
<proteinExistence type="inferred from homology"/>
<dbReference type="InterPro" id="IPR051472">
    <property type="entry name" value="T3SS_Stator/FliH"/>
</dbReference>
<protein>
    <recommendedName>
        <fullName evidence="4">Flagellar assembly protein FliH</fullName>
    </recommendedName>
</protein>
<evidence type="ECO:0000256" key="3">
    <source>
        <dbReference type="ARBA" id="ARBA00006602"/>
    </source>
</evidence>
<comment type="function">
    <text evidence="1">Needed for flagellar regrowth and assembly.</text>
</comment>
<comment type="similarity">
    <text evidence="3">Belongs to the FliH family.</text>
</comment>
<name>A0A0B6RRQ0_BURPL</name>
<dbReference type="InterPro" id="IPR000563">
    <property type="entry name" value="Flag_FliH"/>
</dbReference>
<keyword evidence="11" id="KW-0969">Cilium</keyword>
<dbReference type="GO" id="GO:0044781">
    <property type="term" value="P:bacterial-type flagellum organization"/>
    <property type="evidence" value="ECO:0007669"/>
    <property type="project" value="UniProtKB-KW"/>
</dbReference>
<dbReference type="KEGG" id="bpla:bpln_1g34350"/>
<keyword evidence="9" id="KW-1006">Bacterial flagellum protein export</keyword>
<organism evidence="11 12">
    <name type="scientific">Burkholderia plantarii</name>
    <dbReference type="NCBI Taxonomy" id="41899"/>
    <lineage>
        <taxon>Bacteria</taxon>
        <taxon>Pseudomonadati</taxon>
        <taxon>Pseudomonadota</taxon>
        <taxon>Betaproteobacteria</taxon>
        <taxon>Burkholderiales</taxon>
        <taxon>Burkholderiaceae</taxon>
        <taxon>Burkholderia</taxon>
    </lineage>
</organism>
<dbReference type="HOGENOM" id="CLU_062625_4_1_4"/>
<evidence type="ECO:0000256" key="4">
    <source>
        <dbReference type="ARBA" id="ARBA00016507"/>
    </source>
</evidence>
<feature type="domain" description="Flagellar assembly protein FliH/Type III secretion system HrpE" evidence="10">
    <location>
        <begin position="92"/>
        <end position="217"/>
    </location>
</feature>
<dbReference type="InterPro" id="IPR018035">
    <property type="entry name" value="Flagellar_FliH/T3SS_HrpE"/>
</dbReference>
<dbReference type="PANTHER" id="PTHR34982:SF1">
    <property type="entry name" value="FLAGELLAR ASSEMBLY PROTEIN FLIH"/>
    <property type="match status" value="1"/>
</dbReference>
<keyword evidence="7" id="KW-1005">Bacterial flagellum biogenesis</keyword>
<evidence type="ECO:0000256" key="6">
    <source>
        <dbReference type="ARBA" id="ARBA00022490"/>
    </source>
</evidence>
<keyword evidence="6" id="KW-0963">Cytoplasm</keyword>
<dbReference type="GO" id="GO:0005829">
    <property type="term" value="C:cytosol"/>
    <property type="evidence" value="ECO:0007669"/>
    <property type="project" value="TreeGrafter"/>
</dbReference>
<keyword evidence="5" id="KW-0813">Transport</keyword>
<dbReference type="RefSeq" id="WP_042626257.1">
    <property type="nucleotide sequence ID" value="NZ_BSTO01000003.1"/>
</dbReference>
<dbReference type="AlphaFoldDB" id="A0A0B6RRQ0"/>
<evidence type="ECO:0000256" key="8">
    <source>
        <dbReference type="ARBA" id="ARBA00022927"/>
    </source>
</evidence>
<evidence type="ECO:0000256" key="5">
    <source>
        <dbReference type="ARBA" id="ARBA00022448"/>
    </source>
</evidence>
<dbReference type="GO" id="GO:0009288">
    <property type="term" value="C:bacterial-type flagellum"/>
    <property type="evidence" value="ECO:0007669"/>
    <property type="project" value="InterPro"/>
</dbReference>
<dbReference type="GO" id="GO:0071973">
    <property type="term" value="P:bacterial-type flagellum-dependent cell motility"/>
    <property type="evidence" value="ECO:0007669"/>
    <property type="project" value="InterPro"/>
</dbReference>
<dbReference type="GO" id="GO:0003774">
    <property type="term" value="F:cytoskeletal motor activity"/>
    <property type="evidence" value="ECO:0007669"/>
    <property type="project" value="InterPro"/>
</dbReference>
<keyword evidence="11" id="KW-0966">Cell projection</keyword>
<evidence type="ECO:0000259" key="10">
    <source>
        <dbReference type="Pfam" id="PF02108"/>
    </source>
</evidence>
<evidence type="ECO:0000256" key="7">
    <source>
        <dbReference type="ARBA" id="ARBA00022795"/>
    </source>
</evidence>
<dbReference type="PRINTS" id="PR01003">
    <property type="entry name" value="FLGFLIH"/>
</dbReference>
<dbReference type="GO" id="GO:0015031">
    <property type="term" value="P:protein transport"/>
    <property type="evidence" value="ECO:0007669"/>
    <property type="project" value="UniProtKB-KW"/>
</dbReference>
<reference evidence="11 12" key="2">
    <citation type="journal article" date="2016" name="Appl. Microbiol. Biotechnol.">
        <title>Mutations improving production and secretion of extracellular lipase by Burkholderia glumae PG1.</title>
        <authorList>
            <person name="Knapp A."/>
            <person name="Voget S."/>
            <person name="Gao R."/>
            <person name="Zaburannyi N."/>
            <person name="Krysciak D."/>
            <person name="Breuer M."/>
            <person name="Hauer B."/>
            <person name="Streit W.R."/>
            <person name="Muller R."/>
            <person name="Daniel R."/>
            <person name="Jaeger K.E."/>
        </authorList>
    </citation>
    <scope>NUCLEOTIDE SEQUENCE [LARGE SCALE GENOMIC DNA]</scope>
    <source>
        <strain evidence="11 12">PG1</strain>
    </source>
</reference>
<evidence type="ECO:0000313" key="11">
    <source>
        <dbReference type="EMBL" id="AJK48012.1"/>
    </source>
</evidence>
<evidence type="ECO:0000256" key="2">
    <source>
        <dbReference type="ARBA" id="ARBA00004496"/>
    </source>
</evidence>
<keyword evidence="11" id="KW-0282">Flagellum</keyword>
<dbReference type="PANTHER" id="PTHR34982">
    <property type="entry name" value="YOP PROTEINS TRANSLOCATION PROTEIN L"/>
    <property type="match status" value="1"/>
</dbReference>
<keyword evidence="8" id="KW-0653">Protein transport</keyword>
<comment type="subcellular location">
    <subcellularLocation>
        <location evidence="2">Cytoplasm</location>
    </subcellularLocation>
</comment>
<dbReference type="NCBIfam" id="NF004270">
    <property type="entry name" value="PRK05687.2-1"/>
    <property type="match status" value="1"/>
</dbReference>